<dbReference type="SUPFAM" id="SSF55031">
    <property type="entry name" value="Bacterial exopeptidase dimerisation domain"/>
    <property type="match status" value="1"/>
</dbReference>
<dbReference type="PIRSF" id="PIRSF037227">
    <property type="entry name" value="Aminobenzoyl-glu_utiliz_pB"/>
    <property type="match status" value="1"/>
</dbReference>
<dbReference type="SUPFAM" id="SSF53187">
    <property type="entry name" value="Zn-dependent exopeptidases"/>
    <property type="match status" value="1"/>
</dbReference>
<dbReference type="InterPro" id="IPR011650">
    <property type="entry name" value="Peptidase_M20_dimer"/>
</dbReference>
<feature type="domain" description="Peptidase M20 dimerisation" evidence="1">
    <location>
        <begin position="197"/>
        <end position="287"/>
    </location>
</feature>
<dbReference type="Pfam" id="PF07687">
    <property type="entry name" value="M20_dimer"/>
    <property type="match status" value="1"/>
</dbReference>
<dbReference type="InterPro" id="IPR017439">
    <property type="entry name" value="Amidohydrolase"/>
</dbReference>
<evidence type="ECO:0000313" key="2">
    <source>
        <dbReference type="EMBL" id="MWB98142.1"/>
    </source>
</evidence>
<evidence type="ECO:0000313" key="3">
    <source>
        <dbReference type="Proteomes" id="UP000438182"/>
    </source>
</evidence>
<dbReference type="FunFam" id="3.30.70.360:FF:000004">
    <property type="entry name" value="Peptidase M20 domain-containing protein 2"/>
    <property type="match status" value="1"/>
</dbReference>
<dbReference type="AlphaFoldDB" id="A0A6I4NY99"/>
<dbReference type="PANTHER" id="PTHR30575:SF0">
    <property type="entry name" value="XAA-ARG DIPEPTIDASE"/>
    <property type="match status" value="1"/>
</dbReference>
<dbReference type="Gene3D" id="3.30.70.360">
    <property type="match status" value="1"/>
</dbReference>
<dbReference type="GO" id="GO:0071713">
    <property type="term" value="F:para-aminobenzoyl-glutamate hydrolase activity"/>
    <property type="evidence" value="ECO:0007669"/>
    <property type="project" value="TreeGrafter"/>
</dbReference>
<dbReference type="RefSeq" id="WP_160423482.1">
    <property type="nucleotide sequence ID" value="NZ_WSTA01000020.1"/>
</dbReference>
<reference evidence="2 3" key="1">
    <citation type="submission" date="2019-12" db="EMBL/GenBank/DDBJ databases">
        <authorList>
            <person name="Kim Y.S."/>
        </authorList>
    </citation>
    <scope>NUCLEOTIDE SEQUENCE [LARGE SCALE GENOMIC DNA]</scope>
    <source>
        <strain evidence="2 3">MMS17-SY077</strain>
    </source>
</reference>
<protein>
    <submittedName>
        <fullName evidence="2">Amidohydrolase</fullName>
    </submittedName>
</protein>
<dbReference type="InterPro" id="IPR036264">
    <property type="entry name" value="Bact_exopeptidase_dim_dom"/>
</dbReference>
<evidence type="ECO:0000259" key="1">
    <source>
        <dbReference type="Pfam" id="PF07687"/>
    </source>
</evidence>
<dbReference type="GO" id="GO:0046657">
    <property type="term" value="P:folic acid catabolic process"/>
    <property type="evidence" value="ECO:0007669"/>
    <property type="project" value="TreeGrafter"/>
</dbReference>
<comment type="caution">
    <text evidence="2">The sequence shown here is derived from an EMBL/GenBank/DDBJ whole genome shotgun (WGS) entry which is preliminary data.</text>
</comment>
<dbReference type="InterPro" id="IPR017145">
    <property type="entry name" value="Aminobenzoyl-glu_utiliz_pB"/>
</dbReference>
<keyword evidence="3" id="KW-1185">Reference proteome</keyword>
<accession>A0A6I4NY99</accession>
<proteinExistence type="predicted"/>
<organism evidence="2 3">
    <name type="scientific">Agromyces seonyuensis</name>
    <dbReference type="NCBI Taxonomy" id="2662446"/>
    <lineage>
        <taxon>Bacteria</taxon>
        <taxon>Bacillati</taxon>
        <taxon>Actinomycetota</taxon>
        <taxon>Actinomycetes</taxon>
        <taxon>Micrococcales</taxon>
        <taxon>Microbacteriaceae</taxon>
        <taxon>Agromyces</taxon>
    </lineage>
</organism>
<dbReference type="EMBL" id="WSTA01000020">
    <property type="protein sequence ID" value="MWB98142.1"/>
    <property type="molecule type" value="Genomic_DNA"/>
</dbReference>
<dbReference type="GO" id="GO:0005737">
    <property type="term" value="C:cytoplasm"/>
    <property type="evidence" value="ECO:0007669"/>
    <property type="project" value="TreeGrafter"/>
</dbReference>
<dbReference type="NCBIfam" id="TIGR01891">
    <property type="entry name" value="amidohydrolases"/>
    <property type="match status" value="1"/>
</dbReference>
<name>A0A6I4NY99_9MICO</name>
<dbReference type="GO" id="GO:0016805">
    <property type="term" value="F:dipeptidase activity"/>
    <property type="evidence" value="ECO:0007669"/>
    <property type="project" value="TreeGrafter"/>
</dbReference>
<dbReference type="Proteomes" id="UP000438182">
    <property type="component" value="Unassembled WGS sequence"/>
</dbReference>
<keyword evidence="2" id="KW-0378">Hydrolase</keyword>
<dbReference type="InterPro" id="IPR052030">
    <property type="entry name" value="Peptidase_M20/M20A_hydrolases"/>
</dbReference>
<dbReference type="PANTHER" id="PTHR30575">
    <property type="entry name" value="PEPTIDASE M20"/>
    <property type="match status" value="1"/>
</dbReference>
<gene>
    <name evidence="2" type="ORF">GB864_06220</name>
</gene>
<sequence>MSSTQTATPIATVTPIVDGIAPRFTRLSDEIWAEPELRWEEHASMAKQIAAAEEFGGRIVRDSGGVPTAFSAEWGSGSPVIAFLGEYDALDGLSQAAGSTVREPDPGNTGGAGHGCHHNLLGSGSLLAAVSTAQALESAGLPGTVRYYGCPAEEGAAGKTFMVAGGAFADVDAAVTNHPASLSSASQWKTLAYTQAYFRFRGIAAHAGADPHHGRSALDAAELMNVGVNFLREHIEDTDRVHYAFTDAGGPSANVVQSNAELYYIVRSPTVAKMRALYERVVKIAEGAALMTETELEVEFDGACAEVLPNFVLEARMHSHLEELGGVPFDDADQAYGRILSAGLPDGAAAGQRAMLGLPAEGEPYLTGVLPLPPKAFRPQMTGSTDVGDVSWSTPTVQVAACTAIIGTPGHSWQNVAQGKTPAAHKGMIHGAKVMAATALDLFTDADLLAEARAEFESTVAVTPYDKPIPEGVVVPSLRPGYRPA</sequence>
<dbReference type="Gene3D" id="3.40.630.10">
    <property type="entry name" value="Zn peptidases"/>
    <property type="match status" value="2"/>
</dbReference>